<dbReference type="GO" id="GO:0005802">
    <property type="term" value="C:trans-Golgi network"/>
    <property type="evidence" value="ECO:0007669"/>
    <property type="project" value="InterPro"/>
</dbReference>
<dbReference type="InterPro" id="IPR027422">
    <property type="entry name" value="GGA1-3"/>
</dbReference>
<evidence type="ECO:0000256" key="3">
    <source>
        <dbReference type="ARBA" id="ARBA00008099"/>
    </source>
</evidence>
<evidence type="ECO:0000313" key="9">
    <source>
        <dbReference type="EMBL" id="MBY74799.1"/>
    </source>
</evidence>
<dbReference type="PANTHER" id="PTHR45905:SF1">
    <property type="entry name" value="GOLGI-LOCALIZED, GAMMA-ADAPTIN EAR CONTAINING, ARF BINDING PROTEIN"/>
    <property type="match status" value="1"/>
</dbReference>
<evidence type="ECO:0000259" key="8">
    <source>
        <dbReference type="PROSITE" id="PS50909"/>
    </source>
</evidence>
<dbReference type="Gene3D" id="1.25.40.90">
    <property type="match status" value="1"/>
</dbReference>
<proteinExistence type="inferred from homology"/>
<dbReference type="GO" id="GO:0006893">
    <property type="term" value="P:Golgi to plasma membrane transport"/>
    <property type="evidence" value="ECO:0007669"/>
    <property type="project" value="TreeGrafter"/>
</dbReference>
<dbReference type="AlphaFoldDB" id="A0A2S2QAM0"/>
<gene>
    <name evidence="9" type="primary">Gga1_1</name>
    <name evidence="9" type="ORF">g.97226</name>
</gene>
<keyword evidence="5" id="KW-0832">Ubl conjugation</keyword>
<comment type="similarity">
    <text evidence="3">Belongs to the GGA protein family.</text>
</comment>
<dbReference type="Pfam" id="PF03127">
    <property type="entry name" value="GAT"/>
    <property type="match status" value="1"/>
</dbReference>
<evidence type="ECO:0000256" key="5">
    <source>
        <dbReference type="ARBA" id="ARBA00022843"/>
    </source>
</evidence>
<protein>
    <submittedName>
        <fullName evidence="9">ADP-ribosylation factor-binding protein GGA1</fullName>
    </submittedName>
</protein>
<evidence type="ECO:0000256" key="6">
    <source>
        <dbReference type="ARBA" id="ARBA00022927"/>
    </source>
</evidence>
<dbReference type="SMART" id="SM00288">
    <property type="entry name" value="VHS"/>
    <property type="match status" value="1"/>
</dbReference>
<evidence type="ECO:0000256" key="1">
    <source>
        <dbReference type="ARBA" id="ARBA00004150"/>
    </source>
</evidence>
<dbReference type="GO" id="GO:0034394">
    <property type="term" value="P:protein localization to cell surface"/>
    <property type="evidence" value="ECO:0007669"/>
    <property type="project" value="TreeGrafter"/>
</dbReference>
<dbReference type="InterPro" id="IPR008942">
    <property type="entry name" value="ENTH_VHS"/>
</dbReference>
<dbReference type="PANTHER" id="PTHR45905">
    <property type="entry name" value="GOLGI-LOCALIZED, GAMMA-ADAPTIN EAR CONTAINING, ARF BINDING PROTEIN"/>
    <property type="match status" value="1"/>
</dbReference>
<dbReference type="Pfam" id="PF18308">
    <property type="entry name" value="GGA_N-GAT"/>
    <property type="match status" value="1"/>
</dbReference>
<dbReference type="GO" id="GO:0031267">
    <property type="term" value="F:small GTPase binding"/>
    <property type="evidence" value="ECO:0007669"/>
    <property type="project" value="InterPro"/>
</dbReference>
<dbReference type="SUPFAM" id="SSF48464">
    <property type="entry name" value="ENTH/VHS domain"/>
    <property type="match status" value="1"/>
</dbReference>
<dbReference type="SUPFAM" id="SSF89009">
    <property type="entry name" value="GAT-like domain"/>
    <property type="match status" value="1"/>
</dbReference>
<reference evidence="9" key="1">
    <citation type="submission" date="2018-04" db="EMBL/GenBank/DDBJ databases">
        <title>Transcriptome assembly of Sipha flava.</title>
        <authorList>
            <person name="Scully E.D."/>
            <person name="Geib S.M."/>
            <person name="Palmer N.A."/>
            <person name="Koch K."/>
            <person name="Bradshaw J."/>
            <person name="Heng-Moss T."/>
            <person name="Sarath G."/>
        </authorList>
    </citation>
    <scope>NUCLEOTIDE SEQUENCE</scope>
</reference>
<feature type="domain" description="VHS" evidence="7">
    <location>
        <begin position="19"/>
        <end position="149"/>
    </location>
</feature>
<keyword evidence="4" id="KW-0813">Transport</keyword>
<dbReference type="GO" id="GO:0006886">
    <property type="term" value="P:intracellular protein transport"/>
    <property type="evidence" value="ECO:0007669"/>
    <property type="project" value="InterPro"/>
</dbReference>
<keyword evidence="6" id="KW-0653">Protein transport</keyword>
<accession>A0A2S2QAM0</accession>
<dbReference type="Pfam" id="PF00790">
    <property type="entry name" value="VHS"/>
    <property type="match status" value="1"/>
</dbReference>
<evidence type="ECO:0000256" key="2">
    <source>
        <dbReference type="ARBA" id="ARBA00004412"/>
    </source>
</evidence>
<dbReference type="GO" id="GO:0043130">
    <property type="term" value="F:ubiquitin binding"/>
    <property type="evidence" value="ECO:0007669"/>
    <property type="project" value="InterPro"/>
</dbReference>
<organism evidence="9">
    <name type="scientific">Sipha flava</name>
    <name type="common">yellow sugarcane aphid</name>
    <dbReference type="NCBI Taxonomy" id="143950"/>
    <lineage>
        <taxon>Eukaryota</taxon>
        <taxon>Metazoa</taxon>
        <taxon>Ecdysozoa</taxon>
        <taxon>Arthropoda</taxon>
        <taxon>Hexapoda</taxon>
        <taxon>Insecta</taxon>
        <taxon>Pterygota</taxon>
        <taxon>Neoptera</taxon>
        <taxon>Paraneoptera</taxon>
        <taxon>Hemiptera</taxon>
        <taxon>Sternorrhyncha</taxon>
        <taxon>Aphidomorpha</taxon>
        <taxon>Aphidoidea</taxon>
        <taxon>Aphididae</taxon>
        <taxon>Sipha</taxon>
    </lineage>
</organism>
<dbReference type="Gene3D" id="1.20.58.160">
    <property type="match status" value="1"/>
</dbReference>
<evidence type="ECO:0000256" key="4">
    <source>
        <dbReference type="ARBA" id="ARBA00022448"/>
    </source>
</evidence>
<sequence>MDIDPIIVSTSLEALIERATKNSNEKIDSAAMIAFSGFVQRDPECAPLAAKCILAKIHSMQEWEALQALHLLDICMQTGSASFQAEVGKFRFLNELIQLVSPNFNGIHTPDLIKSKIIELLGLWSSQFPKEIKIHDALDMLKKQGVVKDLLFENLPSSRTSVPKIEPNKVSILNGEKSLLLQKLLKSKKSEDLKAANELIKSMVQEEELKNERMSNMLADIEVISNNVKLLSEMLKSYCDGTGSSNDLELIRELYNTVKRLEPKIQTMLTQEIPEDEDTVRKIIKLNFEVNETLKTYNQVLQSPVNLKPKERRNEENLLDLNISILPENKDFLSESNCEKNSLSNNGLENVKELDDFLQMPSPLKTFIPTLPGMYV</sequence>
<comment type="subcellular location">
    <subcellularLocation>
        <location evidence="2">Early endosome</location>
    </subcellularLocation>
    <subcellularLocation>
        <location evidence="1">Golgi apparatus</location>
        <location evidence="1">trans-Golgi network membrane</location>
        <topology evidence="1">Peripheral membrane protein</topology>
    </subcellularLocation>
</comment>
<dbReference type="GO" id="GO:0035091">
    <property type="term" value="F:phosphatidylinositol binding"/>
    <property type="evidence" value="ECO:0007669"/>
    <property type="project" value="InterPro"/>
</dbReference>
<feature type="domain" description="GAT" evidence="8">
    <location>
        <begin position="174"/>
        <end position="302"/>
    </location>
</feature>
<dbReference type="InterPro" id="IPR038425">
    <property type="entry name" value="GAT_sf"/>
</dbReference>
<dbReference type="OrthoDB" id="447025at2759"/>
<dbReference type="PROSITE" id="PS50909">
    <property type="entry name" value="GAT"/>
    <property type="match status" value="1"/>
</dbReference>
<dbReference type="PROSITE" id="PS50179">
    <property type="entry name" value="VHS"/>
    <property type="match status" value="1"/>
</dbReference>
<dbReference type="InterPro" id="IPR004152">
    <property type="entry name" value="GAT_dom"/>
</dbReference>
<dbReference type="EMBL" id="GGMS01005596">
    <property type="protein sequence ID" value="MBY74799.1"/>
    <property type="molecule type" value="Transcribed_RNA"/>
</dbReference>
<dbReference type="InterPro" id="IPR002014">
    <property type="entry name" value="VHS_dom"/>
</dbReference>
<evidence type="ECO:0000259" key="7">
    <source>
        <dbReference type="PROSITE" id="PS50179"/>
    </source>
</evidence>
<dbReference type="Gene3D" id="1.20.5.170">
    <property type="match status" value="1"/>
</dbReference>
<dbReference type="InterPro" id="IPR041198">
    <property type="entry name" value="GGA_N-GAT"/>
</dbReference>
<name>A0A2S2QAM0_9HEMI</name>
<dbReference type="GO" id="GO:0005769">
    <property type="term" value="C:early endosome"/>
    <property type="evidence" value="ECO:0007669"/>
    <property type="project" value="UniProtKB-SubCell"/>
</dbReference>